<name>A0AAU4K1K3_9NOCA</name>
<organism evidence="2 3">
    <name type="scientific">Williamsia herbipolensis</name>
    <dbReference type="NCBI Taxonomy" id="1603258"/>
    <lineage>
        <taxon>Bacteria</taxon>
        <taxon>Bacillati</taxon>
        <taxon>Actinomycetota</taxon>
        <taxon>Actinomycetes</taxon>
        <taxon>Mycobacteriales</taxon>
        <taxon>Nocardiaceae</taxon>
        <taxon>Williamsia</taxon>
    </lineage>
</organism>
<dbReference type="AlphaFoldDB" id="A0AAU4K1K3"/>
<evidence type="ECO:0000313" key="2">
    <source>
        <dbReference type="EMBL" id="WUM19929.1"/>
    </source>
</evidence>
<dbReference type="EMBL" id="CP108021">
    <property type="protein sequence ID" value="WUM19929.1"/>
    <property type="molecule type" value="Genomic_DNA"/>
</dbReference>
<reference evidence="2 3" key="1">
    <citation type="submission" date="2022-10" db="EMBL/GenBank/DDBJ databases">
        <title>The complete genomes of actinobacterial strains from the NBC collection.</title>
        <authorList>
            <person name="Joergensen T.S."/>
            <person name="Alvarez Arevalo M."/>
            <person name="Sterndorff E.B."/>
            <person name="Faurdal D."/>
            <person name="Vuksanovic O."/>
            <person name="Mourched A.-S."/>
            <person name="Charusanti P."/>
            <person name="Shaw S."/>
            <person name="Blin K."/>
            <person name="Weber T."/>
        </authorList>
    </citation>
    <scope>NUCLEOTIDE SEQUENCE [LARGE SCALE GENOMIC DNA]</scope>
    <source>
        <strain evidence="2 3">NBC_00319</strain>
    </source>
</reference>
<accession>A0AAU4K1K3</accession>
<keyword evidence="3" id="KW-1185">Reference proteome</keyword>
<evidence type="ECO:0000256" key="1">
    <source>
        <dbReference type="SAM" id="SignalP"/>
    </source>
</evidence>
<proteinExistence type="predicted"/>
<dbReference type="Pfam" id="PF09203">
    <property type="entry name" value="MspA"/>
    <property type="match status" value="1"/>
</dbReference>
<keyword evidence="1" id="KW-0732">Signal</keyword>
<dbReference type="Gene3D" id="2.60.40.1650">
    <property type="entry name" value="Porin MspA (Ig-like beta-sandwich domain)"/>
    <property type="match status" value="1"/>
</dbReference>
<feature type="signal peptide" evidence="1">
    <location>
        <begin position="1"/>
        <end position="33"/>
    </location>
</feature>
<dbReference type="RefSeq" id="WP_328857358.1">
    <property type="nucleotide sequence ID" value="NZ_CP108021.1"/>
</dbReference>
<dbReference type="KEGG" id="whr:OG579_19910"/>
<gene>
    <name evidence="2" type="ORF">OG579_19910</name>
</gene>
<dbReference type="Proteomes" id="UP001432128">
    <property type="component" value="Chromosome"/>
</dbReference>
<sequence>MSNSGLRRVIGASAVAAVAAVGLASMGAGNAAAGPLPSGSKTTVGVDGTVVTLKRTGEGIYPVPSLAANGAGRAGELSGTYTATAPKGSDIKLTVYVVTGCQINISGLSGTLAGNIDLLGATGGASFGLSIPLTPGQTAVSSINSKEAKDGGKAIVQLRNYPLSIQGCGGYAQARTYVQAVVSGNYYVQTSLWGQPASLN</sequence>
<dbReference type="InterPro" id="IPR015286">
    <property type="entry name" value="Porin_fam_mycobact-type"/>
</dbReference>
<feature type="chain" id="PRO_5043974066" evidence="1">
    <location>
        <begin position="34"/>
        <end position="200"/>
    </location>
</feature>
<evidence type="ECO:0000313" key="3">
    <source>
        <dbReference type="Proteomes" id="UP001432128"/>
    </source>
</evidence>
<dbReference type="InterPro" id="IPR006311">
    <property type="entry name" value="TAT_signal"/>
</dbReference>
<dbReference type="PROSITE" id="PS51318">
    <property type="entry name" value="TAT"/>
    <property type="match status" value="1"/>
</dbReference>
<protein>
    <submittedName>
        <fullName evidence="2">MspA family porin</fullName>
    </submittedName>
</protein>